<evidence type="ECO:0000313" key="4">
    <source>
        <dbReference type="Proteomes" id="UP001290455"/>
    </source>
</evidence>
<keyword evidence="1" id="KW-0238">DNA-binding</keyword>
<comment type="caution">
    <text evidence="3">The sequence shown here is derived from an EMBL/GenBank/DDBJ whole genome shotgun (WGS) entry which is preliminary data.</text>
</comment>
<feature type="domain" description="HTH cro/C1-type" evidence="2">
    <location>
        <begin position="15"/>
        <end position="69"/>
    </location>
</feature>
<evidence type="ECO:0000256" key="1">
    <source>
        <dbReference type="ARBA" id="ARBA00023125"/>
    </source>
</evidence>
<dbReference type="InterPro" id="IPR001387">
    <property type="entry name" value="Cro/C1-type_HTH"/>
</dbReference>
<keyword evidence="4" id="KW-1185">Reference proteome</keyword>
<gene>
    <name evidence="3" type="ORF">SM124_08835</name>
</gene>
<dbReference type="EMBL" id="JAXOFX010000004">
    <property type="protein sequence ID" value="MDZ5471853.1"/>
    <property type="molecule type" value="Genomic_DNA"/>
</dbReference>
<evidence type="ECO:0000259" key="2">
    <source>
        <dbReference type="PROSITE" id="PS50943"/>
    </source>
</evidence>
<dbReference type="PANTHER" id="PTHR46558">
    <property type="entry name" value="TRACRIPTIONAL REGULATORY PROTEIN-RELATED-RELATED"/>
    <property type="match status" value="1"/>
</dbReference>
<reference evidence="3 4" key="1">
    <citation type="submission" date="2023-11" db="EMBL/GenBank/DDBJ databases">
        <title>Bacillus jintuensis, isolated from a mudflat on the Beibu Gulf coast.</title>
        <authorList>
            <person name="Li M."/>
        </authorList>
    </citation>
    <scope>NUCLEOTIDE SEQUENCE [LARGE SCALE GENOMIC DNA]</scope>
    <source>
        <strain evidence="3 4">31A1R</strain>
    </source>
</reference>
<protein>
    <submittedName>
        <fullName evidence="3">Helix-turn-helix transcriptional regulator</fullName>
    </submittedName>
</protein>
<name>A0ABU5IXF8_9BACI</name>
<dbReference type="PROSITE" id="PS50943">
    <property type="entry name" value="HTH_CROC1"/>
    <property type="match status" value="1"/>
</dbReference>
<dbReference type="Gene3D" id="1.10.260.40">
    <property type="entry name" value="lambda repressor-like DNA-binding domains"/>
    <property type="match status" value="1"/>
</dbReference>
<organism evidence="3 4">
    <name type="scientific">Robertmurraya mangrovi</name>
    <dbReference type="NCBI Taxonomy" id="3098077"/>
    <lineage>
        <taxon>Bacteria</taxon>
        <taxon>Bacillati</taxon>
        <taxon>Bacillota</taxon>
        <taxon>Bacilli</taxon>
        <taxon>Bacillales</taxon>
        <taxon>Bacillaceae</taxon>
        <taxon>Robertmurraya</taxon>
    </lineage>
</organism>
<dbReference type="SUPFAM" id="SSF47413">
    <property type="entry name" value="lambda repressor-like DNA-binding domains"/>
    <property type="match status" value="1"/>
</dbReference>
<evidence type="ECO:0000313" key="3">
    <source>
        <dbReference type="EMBL" id="MDZ5471853.1"/>
    </source>
</evidence>
<sequence>MNFNGGVSMSIGRTLKELRVRRNWNQEYVARLMTVDRSTISRYENDEILPSYDTIAKFAQVYQVHKDILLRELDQNKNGLPIILKENPDDQDFELIRQLVHETPSLKEALLDMYSLNQPKRNTAAVTIRAFVKEFKRQK</sequence>
<proteinExistence type="predicted"/>
<dbReference type="PANTHER" id="PTHR46558:SF11">
    <property type="entry name" value="HTH-TYPE TRANSCRIPTIONAL REGULATOR XRE"/>
    <property type="match status" value="1"/>
</dbReference>
<dbReference type="InterPro" id="IPR010982">
    <property type="entry name" value="Lambda_DNA-bd_dom_sf"/>
</dbReference>
<dbReference type="Pfam" id="PF01381">
    <property type="entry name" value="HTH_3"/>
    <property type="match status" value="1"/>
</dbReference>
<dbReference type="Proteomes" id="UP001290455">
    <property type="component" value="Unassembled WGS sequence"/>
</dbReference>
<accession>A0ABU5IXF8</accession>
<dbReference type="CDD" id="cd00093">
    <property type="entry name" value="HTH_XRE"/>
    <property type="match status" value="1"/>
</dbReference>
<dbReference type="SMART" id="SM00530">
    <property type="entry name" value="HTH_XRE"/>
    <property type="match status" value="1"/>
</dbReference>